<evidence type="ECO:0000313" key="8">
    <source>
        <dbReference type="EMBL" id="PIE31527.1"/>
    </source>
</evidence>
<dbReference type="PROSITE" id="PS51918">
    <property type="entry name" value="RADICAL_SAM"/>
    <property type="match status" value="1"/>
</dbReference>
<dbReference type="InterPro" id="IPR034391">
    <property type="entry name" value="AdoMet-like_SPASM_containing"/>
</dbReference>
<evidence type="ECO:0000256" key="3">
    <source>
        <dbReference type="ARBA" id="ARBA00022691"/>
    </source>
</evidence>
<gene>
    <name evidence="8" type="ORF">CSA56_18010</name>
</gene>
<keyword evidence="5" id="KW-0408">Iron</keyword>
<dbReference type="EMBL" id="PDSK01000142">
    <property type="protein sequence ID" value="PIE31527.1"/>
    <property type="molecule type" value="Genomic_DNA"/>
</dbReference>
<proteinExistence type="predicted"/>
<organism evidence="8 9">
    <name type="scientific">candidate division KSB3 bacterium</name>
    <dbReference type="NCBI Taxonomy" id="2044937"/>
    <lineage>
        <taxon>Bacteria</taxon>
        <taxon>candidate division KSB3</taxon>
    </lineage>
</organism>
<dbReference type="InterPro" id="IPR006638">
    <property type="entry name" value="Elp3/MiaA/NifB-like_rSAM"/>
</dbReference>
<dbReference type="SMART" id="SM00729">
    <property type="entry name" value="Elp3"/>
    <property type="match status" value="1"/>
</dbReference>
<dbReference type="InterPro" id="IPR050377">
    <property type="entry name" value="Radical_SAM_PqqE_MftC-like"/>
</dbReference>
<dbReference type="Pfam" id="PF04055">
    <property type="entry name" value="Radical_SAM"/>
    <property type="match status" value="1"/>
</dbReference>
<dbReference type="PANTHER" id="PTHR11228">
    <property type="entry name" value="RADICAL SAM DOMAIN PROTEIN"/>
    <property type="match status" value="1"/>
</dbReference>
<dbReference type="SFLD" id="SFLDS00029">
    <property type="entry name" value="Radical_SAM"/>
    <property type="match status" value="1"/>
</dbReference>
<comment type="caution">
    <text evidence="8">The sequence shown here is derived from an EMBL/GenBank/DDBJ whole genome shotgun (WGS) entry which is preliminary data.</text>
</comment>
<dbReference type="PIRSF" id="PIRSF037420">
    <property type="entry name" value="PQQ_syn_pqqE"/>
    <property type="match status" value="1"/>
</dbReference>
<reference evidence="8 9" key="1">
    <citation type="submission" date="2017-10" db="EMBL/GenBank/DDBJ databases">
        <title>Novel microbial diversity and functional potential in the marine mammal oral microbiome.</title>
        <authorList>
            <person name="Dudek N.K."/>
            <person name="Sun C.L."/>
            <person name="Burstein D."/>
            <person name="Kantor R.S."/>
            <person name="Aliaga Goltsman D.S."/>
            <person name="Bik E.M."/>
            <person name="Thomas B.C."/>
            <person name="Banfield J.F."/>
            <person name="Relman D.A."/>
        </authorList>
    </citation>
    <scope>NUCLEOTIDE SEQUENCE [LARGE SCALE GENOMIC DNA]</scope>
    <source>
        <strain evidence="8">DOLJORAL78_47_16</strain>
    </source>
</reference>
<dbReference type="GO" id="GO:0003824">
    <property type="term" value="F:catalytic activity"/>
    <property type="evidence" value="ECO:0007669"/>
    <property type="project" value="InterPro"/>
</dbReference>
<dbReference type="Pfam" id="PF13186">
    <property type="entry name" value="SPASM"/>
    <property type="match status" value="1"/>
</dbReference>
<keyword evidence="6" id="KW-0411">Iron-sulfur</keyword>
<dbReference type="GO" id="GO:0051539">
    <property type="term" value="F:4 iron, 4 sulfur cluster binding"/>
    <property type="evidence" value="ECO:0007669"/>
    <property type="project" value="UniProtKB-KW"/>
</dbReference>
<dbReference type="InterPro" id="IPR023885">
    <property type="entry name" value="4Fe4S-binding_SPASM_dom"/>
</dbReference>
<dbReference type="InterPro" id="IPR058240">
    <property type="entry name" value="rSAM_sf"/>
</dbReference>
<dbReference type="InterPro" id="IPR013785">
    <property type="entry name" value="Aldolase_TIM"/>
</dbReference>
<dbReference type="Gene3D" id="3.20.20.70">
    <property type="entry name" value="Aldolase class I"/>
    <property type="match status" value="1"/>
</dbReference>
<dbReference type="GO" id="GO:0046872">
    <property type="term" value="F:metal ion binding"/>
    <property type="evidence" value="ECO:0007669"/>
    <property type="project" value="UniProtKB-KW"/>
</dbReference>
<dbReference type="Proteomes" id="UP000230821">
    <property type="component" value="Unassembled WGS sequence"/>
</dbReference>
<evidence type="ECO:0000313" key="9">
    <source>
        <dbReference type="Proteomes" id="UP000230821"/>
    </source>
</evidence>
<feature type="domain" description="Radical SAM core" evidence="7">
    <location>
        <begin position="19"/>
        <end position="229"/>
    </location>
</feature>
<evidence type="ECO:0000256" key="4">
    <source>
        <dbReference type="ARBA" id="ARBA00022723"/>
    </source>
</evidence>
<dbReference type="SFLD" id="SFLDG01067">
    <property type="entry name" value="SPASM/twitch_domain_containing"/>
    <property type="match status" value="1"/>
</dbReference>
<evidence type="ECO:0000259" key="7">
    <source>
        <dbReference type="PROSITE" id="PS51918"/>
    </source>
</evidence>
<dbReference type="AlphaFoldDB" id="A0A2G6K768"/>
<dbReference type="InterPro" id="IPR017200">
    <property type="entry name" value="PqqE-like"/>
</dbReference>
<dbReference type="CDD" id="cd01335">
    <property type="entry name" value="Radical_SAM"/>
    <property type="match status" value="1"/>
</dbReference>
<evidence type="ECO:0000256" key="1">
    <source>
        <dbReference type="ARBA" id="ARBA00001966"/>
    </source>
</evidence>
<keyword evidence="2" id="KW-0004">4Fe-4S</keyword>
<evidence type="ECO:0000256" key="2">
    <source>
        <dbReference type="ARBA" id="ARBA00022485"/>
    </source>
</evidence>
<dbReference type="SFLD" id="SFLDG01386">
    <property type="entry name" value="main_SPASM_domain-containing"/>
    <property type="match status" value="1"/>
</dbReference>
<protein>
    <recommendedName>
        <fullName evidence="7">Radical SAM core domain-containing protein</fullName>
    </recommendedName>
</protein>
<dbReference type="CDD" id="cd21109">
    <property type="entry name" value="SPASM"/>
    <property type="match status" value="1"/>
</dbReference>
<sequence>MISYINTLANVLHKPLTMRQLPLHMQIEHTTYCNLDCIMCDRSKCIQTPQHLAFEKIARVLEEVRPAKISLSGNGEPLMHPDMLSIIRTAKAQGCSVNTTTNGTLLNTQRCQELVESGLDLIKISIDGATRETYRKIRGQDKFLHVVDGIRALVDAKKRANSSTPFIRLNYVMTKDTYREIPMVVELAAKWEIDGIFFQLLDLVGIEERKKSLIGDLTYEDFSHELTCALAISQSLPITTNLAAIYKELGASWKKYQFIAPYQGKQRICILPWFQTYISVEGDVRPCCYFKYGQYGTMGTIAQATMQEIWNGEAYQRLREAFRQGKRLYPVCQHCMARTLGDIVGNMKFIRGWKS</sequence>
<keyword evidence="3" id="KW-0949">S-adenosyl-L-methionine</keyword>
<dbReference type="PANTHER" id="PTHR11228:SF7">
    <property type="entry name" value="PQQA PEPTIDE CYCLASE"/>
    <property type="match status" value="1"/>
</dbReference>
<accession>A0A2G6K768</accession>
<dbReference type="SUPFAM" id="SSF102114">
    <property type="entry name" value="Radical SAM enzymes"/>
    <property type="match status" value="1"/>
</dbReference>
<comment type="cofactor">
    <cofactor evidence="1">
        <name>[4Fe-4S] cluster</name>
        <dbReference type="ChEBI" id="CHEBI:49883"/>
    </cofactor>
</comment>
<evidence type="ECO:0000256" key="6">
    <source>
        <dbReference type="ARBA" id="ARBA00023014"/>
    </source>
</evidence>
<dbReference type="SFLD" id="SFLDG01387">
    <property type="entry name" value="BtrN-like_SPASM_domain_contain"/>
    <property type="match status" value="1"/>
</dbReference>
<dbReference type="InterPro" id="IPR007197">
    <property type="entry name" value="rSAM"/>
</dbReference>
<evidence type="ECO:0000256" key="5">
    <source>
        <dbReference type="ARBA" id="ARBA00023004"/>
    </source>
</evidence>
<keyword evidence="4" id="KW-0479">Metal-binding</keyword>
<name>A0A2G6K768_9BACT</name>